<evidence type="ECO:0000256" key="9">
    <source>
        <dbReference type="ARBA" id="ARBA00052530"/>
    </source>
</evidence>
<dbReference type="PANTHER" id="PTHR11011:SF60">
    <property type="entry name" value="FATTY ACYL-COA REDUCTASE-RELATED"/>
    <property type="match status" value="1"/>
</dbReference>
<dbReference type="GO" id="GO:0102965">
    <property type="term" value="F:alcohol-forming long-chain fatty acyl-CoA reductase activity"/>
    <property type="evidence" value="ECO:0007669"/>
    <property type="project" value="UniProtKB-EC"/>
</dbReference>
<accession>A0A8K0CCW4</accession>
<dbReference type="CDD" id="cd09071">
    <property type="entry name" value="FAR_C"/>
    <property type="match status" value="1"/>
</dbReference>
<feature type="domain" description="Thioester reductase (TE)" evidence="12">
    <location>
        <begin position="20"/>
        <end position="289"/>
    </location>
</feature>
<organism evidence="13 14">
    <name type="scientific">Ignelater luminosus</name>
    <name type="common">Cucubano</name>
    <name type="synonym">Pyrophorus luminosus</name>
    <dbReference type="NCBI Taxonomy" id="2038154"/>
    <lineage>
        <taxon>Eukaryota</taxon>
        <taxon>Metazoa</taxon>
        <taxon>Ecdysozoa</taxon>
        <taxon>Arthropoda</taxon>
        <taxon>Hexapoda</taxon>
        <taxon>Insecta</taxon>
        <taxon>Pterygota</taxon>
        <taxon>Neoptera</taxon>
        <taxon>Endopterygota</taxon>
        <taxon>Coleoptera</taxon>
        <taxon>Polyphaga</taxon>
        <taxon>Elateriformia</taxon>
        <taxon>Elateroidea</taxon>
        <taxon>Elateridae</taxon>
        <taxon>Agrypninae</taxon>
        <taxon>Pyrophorini</taxon>
        <taxon>Ignelater</taxon>
    </lineage>
</organism>
<keyword evidence="8 10" id="KW-0472">Membrane</keyword>
<sequence length="499" mass="57261">MTSEHLSNIQKFFEGSTVLITGATGFLGKLILEKLLRACEEIQTIYVLIREKKGKTVQQRLDELFDCAIFDYVKREHPKTVHKVILVDGDCLLPNLGLSEEIQQKLLNEVNCVFHCAATVRFNEKLRTATYINVRATRDILTLSKNMINLKSFVHVSTAFSFCVNKEIKEEFYEPPITADRLLQLVEILPDDILETITPTLLGKWATVYLLTKSVAEDVVKDYGKGLPTAIVRPSLILNTVNEPIPGWTDNIYGPTGIAVGTALGIIRVMKMKLNNLADIVPGDYVTNCVVATAWNLDNKRKESDMRDPEIYNFVSSTQNPITWSQYKTRVDTNARCVPSPLTLWYPFLLSTESHIIYRILAFLLHTIPAYIVDFIAYCLGKEPILVKGYQKINKFVDVVGDLITKQWEFENENTQSLWKKLSEEDKRLFEFDMRSFRWEDYIHSYVIGARIFLLKDPLDTLPQGRRKYWILAVIHYALLVILLYGLFRLVMLFGKSLL</sequence>
<comment type="similarity">
    <text evidence="2 10">Belongs to the fatty acyl-CoA reductase family.</text>
</comment>
<dbReference type="EC" id="1.2.1.84" evidence="10"/>
<dbReference type="InterPro" id="IPR036291">
    <property type="entry name" value="NAD(P)-bd_dom_sf"/>
</dbReference>
<dbReference type="Pfam" id="PF03015">
    <property type="entry name" value="Sterile"/>
    <property type="match status" value="1"/>
</dbReference>
<comment type="catalytic activity">
    <reaction evidence="9 10">
        <text>a long-chain fatty acyl-CoA + 2 NADPH + 2 H(+) = a long-chain primary fatty alcohol + 2 NADP(+) + CoA</text>
        <dbReference type="Rhea" id="RHEA:52716"/>
        <dbReference type="ChEBI" id="CHEBI:15378"/>
        <dbReference type="ChEBI" id="CHEBI:57287"/>
        <dbReference type="ChEBI" id="CHEBI:57783"/>
        <dbReference type="ChEBI" id="CHEBI:58349"/>
        <dbReference type="ChEBI" id="CHEBI:77396"/>
        <dbReference type="ChEBI" id="CHEBI:83139"/>
        <dbReference type="EC" id="1.2.1.84"/>
    </reaction>
</comment>
<keyword evidence="5 10" id="KW-0521">NADP</keyword>
<dbReference type="SUPFAM" id="SSF51735">
    <property type="entry name" value="NAD(P)-binding Rossmann-fold domains"/>
    <property type="match status" value="1"/>
</dbReference>
<keyword evidence="3 10" id="KW-0444">Lipid biosynthesis</keyword>
<gene>
    <name evidence="13" type="ORF">ILUMI_24283</name>
</gene>
<dbReference type="FunFam" id="3.40.50.720:FF:000143">
    <property type="entry name" value="Fatty acyl-CoA reductase"/>
    <property type="match status" value="1"/>
</dbReference>
<protein>
    <recommendedName>
        <fullName evidence="10">Fatty acyl-CoA reductase</fullName>
        <ecNumber evidence="10">1.2.1.84</ecNumber>
    </recommendedName>
</protein>
<feature type="domain" description="Fatty acyl-CoA reductase C-terminal" evidence="11">
    <location>
        <begin position="365"/>
        <end position="457"/>
    </location>
</feature>
<dbReference type="Pfam" id="PF07993">
    <property type="entry name" value="NAD_binding_4"/>
    <property type="match status" value="1"/>
</dbReference>
<evidence type="ECO:0000256" key="2">
    <source>
        <dbReference type="ARBA" id="ARBA00005928"/>
    </source>
</evidence>
<keyword evidence="7 10" id="KW-0443">Lipid metabolism</keyword>
<dbReference type="InterPro" id="IPR013120">
    <property type="entry name" value="FAR_NAD-bd"/>
</dbReference>
<evidence type="ECO:0000313" key="13">
    <source>
        <dbReference type="EMBL" id="KAF2881902.1"/>
    </source>
</evidence>
<evidence type="ECO:0000256" key="10">
    <source>
        <dbReference type="RuleBase" id="RU363097"/>
    </source>
</evidence>
<reference evidence="13" key="1">
    <citation type="submission" date="2019-08" db="EMBL/GenBank/DDBJ databases">
        <title>The genome of the North American firefly Photinus pyralis.</title>
        <authorList>
            <consortium name="Photinus pyralis genome working group"/>
            <person name="Fallon T.R."/>
            <person name="Sander Lower S.E."/>
            <person name="Weng J.-K."/>
        </authorList>
    </citation>
    <scope>NUCLEOTIDE SEQUENCE</scope>
    <source>
        <strain evidence="13">TRF0915ILg1</strain>
        <tissue evidence="13">Whole body</tissue>
    </source>
</reference>
<dbReference type="CDD" id="cd05236">
    <property type="entry name" value="FAR-N_SDR_e"/>
    <property type="match status" value="1"/>
</dbReference>
<dbReference type="OrthoDB" id="429813at2759"/>
<dbReference type="EMBL" id="VTPC01090686">
    <property type="protein sequence ID" value="KAF2881902.1"/>
    <property type="molecule type" value="Genomic_DNA"/>
</dbReference>
<dbReference type="GO" id="GO:0005777">
    <property type="term" value="C:peroxisome"/>
    <property type="evidence" value="ECO:0007669"/>
    <property type="project" value="TreeGrafter"/>
</dbReference>
<evidence type="ECO:0000256" key="7">
    <source>
        <dbReference type="ARBA" id="ARBA00023098"/>
    </source>
</evidence>
<keyword evidence="14" id="KW-1185">Reference proteome</keyword>
<dbReference type="InterPro" id="IPR033640">
    <property type="entry name" value="FAR_C"/>
</dbReference>
<evidence type="ECO:0000256" key="5">
    <source>
        <dbReference type="ARBA" id="ARBA00022857"/>
    </source>
</evidence>
<dbReference type="PANTHER" id="PTHR11011">
    <property type="entry name" value="MALE STERILITY PROTEIN 2-RELATED"/>
    <property type="match status" value="1"/>
</dbReference>
<dbReference type="GO" id="GO:0016020">
    <property type="term" value="C:membrane"/>
    <property type="evidence" value="ECO:0007669"/>
    <property type="project" value="UniProtKB-SubCell"/>
</dbReference>
<evidence type="ECO:0000259" key="11">
    <source>
        <dbReference type="Pfam" id="PF03015"/>
    </source>
</evidence>
<keyword evidence="6 10" id="KW-1133">Transmembrane helix</keyword>
<dbReference type="AlphaFoldDB" id="A0A8K0CCW4"/>
<evidence type="ECO:0000259" key="12">
    <source>
        <dbReference type="Pfam" id="PF07993"/>
    </source>
</evidence>
<keyword evidence="10" id="KW-0560">Oxidoreductase</keyword>
<proteinExistence type="inferred from homology"/>
<dbReference type="Gene3D" id="3.40.50.720">
    <property type="entry name" value="NAD(P)-binding Rossmann-like Domain"/>
    <property type="match status" value="1"/>
</dbReference>
<dbReference type="GO" id="GO:0080019">
    <property type="term" value="F:alcohol-forming very long-chain fatty acyl-CoA reductase activity"/>
    <property type="evidence" value="ECO:0007669"/>
    <property type="project" value="InterPro"/>
</dbReference>
<dbReference type="GO" id="GO:0035336">
    <property type="term" value="P:long-chain fatty-acyl-CoA metabolic process"/>
    <property type="evidence" value="ECO:0007669"/>
    <property type="project" value="TreeGrafter"/>
</dbReference>
<comment type="subcellular location">
    <subcellularLocation>
        <location evidence="1">Membrane</location>
        <topology evidence="1">Multi-pass membrane protein</topology>
    </subcellularLocation>
</comment>
<keyword evidence="4 10" id="KW-0812">Transmembrane</keyword>
<evidence type="ECO:0000256" key="6">
    <source>
        <dbReference type="ARBA" id="ARBA00022989"/>
    </source>
</evidence>
<evidence type="ECO:0000256" key="8">
    <source>
        <dbReference type="ARBA" id="ARBA00023136"/>
    </source>
</evidence>
<dbReference type="InterPro" id="IPR026055">
    <property type="entry name" value="FAR"/>
</dbReference>
<dbReference type="Proteomes" id="UP000801492">
    <property type="component" value="Unassembled WGS sequence"/>
</dbReference>
<evidence type="ECO:0000256" key="4">
    <source>
        <dbReference type="ARBA" id="ARBA00022692"/>
    </source>
</evidence>
<comment type="function">
    <text evidence="10">Catalyzes the reduction of fatty acyl-CoA to fatty alcohols.</text>
</comment>
<evidence type="ECO:0000256" key="3">
    <source>
        <dbReference type="ARBA" id="ARBA00022516"/>
    </source>
</evidence>
<comment type="caution">
    <text evidence="13">The sequence shown here is derived from an EMBL/GenBank/DDBJ whole genome shotgun (WGS) entry which is preliminary data.</text>
</comment>
<name>A0A8K0CCW4_IGNLU</name>
<evidence type="ECO:0000256" key="1">
    <source>
        <dbReference type="ARBA" id="ARBA00004141"/>
    </source>
</evidence>
<feature type="transmembrane region" description="Helical" evidence="10">
    <location>
        <begin position="356"/>
        <end position="380"/>
    </location>
</feature>
<evidence type="ECO:0000313" key="14">
    <source>
        <dbReference type="Proteomes" id="UP000801492"/>
    </source>
</evidence>
<feature type="transmembrane region" description="Helical" evidence="10">
    <location>
        <begin position="469"/>
        <end position="488"/>
    </location>
</feature>